<dbReference type="Proteomes" id="UP000230709">
    <property type="component" value="Chromosome"/>
</dbReference>
<dbReference type="AlphaFoldDB" id="A0A2D2D3Z2"/>
<dbReference type="EMBL" id="CP023737">
    <property type="protein sequence ID" value="ATQ69684.1"/>
    <property type="molecule type" value="Genomic_DNA"/>
</dbReference>
<accession>A0A2D2D3Z2</accession>
<feature type="region of interest" description="Disordered" evidence="1">
    <location>
        <begin position="1"/>
        <end position="24"/>
    </location>
</feature>
<evidence type="ECO:0000313" key="3">
    <source>
        <dbReference type="Proteomes" id="UP000230709"/>
    </source>
</evidence>
<dbReference type="RefSeq" id="WP_003613376.1">
    <property type="nucleotide sequence ID" value="NZ_ADVE02000001.1"/>
</dbReference>
<keyword evidence="3" id="KW-1185">Reference proteome</keyword>
<name>A0A2D2D3Z2_METT3</name>
<gene>
    <name evidence="2" type="ORF">CQW49_18705</name>
</gene>
<evidence type="ECO:0000256" key="1">
    <source>
        <dbReference type="SAM" id="MobiDB-lite"/>
    </source>
</evidence>
<organism evidence="2 3">
    <name type="scientific">Methylosinus trichosporium (strain ATCC 35070 / NCIMB 11131 / UNIQEM 75 / OB3b)</name>
    <dbReference type="NCBI Taxonomy" id="595536"/>
    <lineage>
        <taxon>Bacteria</taxon>
        <taxon>Pseudomonadati</taxon>
        <taxon>Pseudomonadota</taxon>
        <taxon>Alphaproteobacteria</taxon>
        <taxon>Hyphomicrobiales</taxon>
        <taxon>Methylocystaceae</taxon>
        <taxon>Methylosinus</taxon>
    </lineage>
</organism>
<feature type="compositionally biased region" description="Basic and acidic residues" evidence="1">
    <location>
        <begin position="10"/>
        <end position="23"/>
    </location>
</feature>
<dbReference type="STRING" id="595536.GCA_000178815_01447"/>
<proteinExistence type="predicted"/>
<evidence type="ECO:0000313" key="2">
    <source>
        <dbReference type="EMBL" id="ATQ69684.1"/>
    </source>
</evidence>
<protein>
    <submittedName>
        <fullName evidence="2">Uncharacterized protein</fullName>
    </submittedName>
</protein>
<sequence length="150" mass="16888">MDDFATILTRLEETPRSDERKSDPSLASLLEVFARLDTATPKSSDKERASLASRVYGASSEPPAPRADAERSQPLPDREAFFAELRRAEGSLHELRALRRRIAWLCHPDRREKSGARQAERLLAEFNAQIDAAVARAPWQKLRHGGASRR</sequence>
<reference evidence="3" key="1">
    <citation type="submission" date="2017-10" db="EMBL/GenBank/DDBJ databases">
        <title>Completed PacBio SMRT sequence of Methylosinus trichosporium OB3b reveals presence of a third large plasmid.</title>
        <authorList>
            <person name="Charles T.C."/>
            <person name="Lynch M.D.J."/>
            <person name="Heil J.R."/>
            <person name="Cheng J."/>
        </authorList>
    </citation>
    <scope>NUCLEOTIDE SEQUENCE [LARGE SCALE GENOMIC DNA]</scope>
    <source>
        <strain evidence="3">OB3b</strain>
    </source>
</reference>
<feature type="region of interest" description="Disordered" evidence="1">
    <location>
        <begin position="40"/>
        <end position="75"/>
    </location>
</feature>
<dbReference type="KEGG" id="mtw:CQW49_18705"/>